<evidence type="ECO:0000256" key="1">
    <source>
        <dbReference type="ARBA" id="ARBA00023002"/>
    </source>
</evidence>
<dbReference type="Gene3D" id="1.10.1040.10">
    <property type="entry name" value="N-(1-d-carboxylethyl)-l-norvaline Dehydrogenase, domain 2"/>
    <property type="match status" value="1"/>
</dbReference>
<dbReference type="PROSITE" id="PS00895">
    <property type="entry name" value="3_HYDROXYISOBUT_DH"/>
    <property type="match status" value="1"/>
</dbReference>
<dbReference type="RefSeq" id="WP_188602833.1">
    <property type="nucleotide sequence ID" value="NZ_AP026830.1"/>
</dbReference>
<keyword evidence="2" id="KW-0520">NAD</keyword>
<sequence length="277" mass="30127">MRTCVIGLGRMGRGMAVNLVNRGHVVYGYDVNKSIYTALGNAGVKTVDSMEQCGDVDYVVLALPTGGESTQVLSELGTNSVVIDTTTMSLAELEQVLSIVRNRGFRYITARLEGGPRQAESGSLVMFIGGDEQLYRQSEEFLRQLGTPIYIGTHEQAALLKLISTSIIIANTMILAELSPIMKDVGLDTNTLVKALSMSGADSAQLRTRLPWILSGNYPESFSIDLAKYVVDETIKHSMSKGRSLPIMNMIDKILEIARNEGKGKGDFSEAAEILKK</sequence>
<dbReference type="InterPro" id="IPR029154">
    <property type="entry name" value="HIBADH-like_NADP-bd"/>
</dbReference>
<keyword evidence="6" id="KW-1185">Reference proteome</keyword>
<evidence type="ECO:0000259" key="4">
    <source>
        <dbReference type="Pfam" id="PF14833"/>
    </source>
</evidence>
<reference evidence="6" key="1">
    <citation type="submission" date="2022-09" db="EMBL/GenBank/DDBJ databases">
        <title>Complete genome sequence of Vulcanisaeta souniana.</title>
        <authorList>
            <person name="Kato S."/>
            <person name="Itoh T."/>
            <person name="Ohkuma M."/>
        </authorList>
    </citation>
    <scope>NUCLEOTIDE SEQUENCE [LARGE SCALE GENOMIC DNA]</scope>
    <source>
        <strain evidence="6">JCM 11219</strain>
    </source>
</reference>
<dbReference type="InterPro" id="IPR013328">
    <property type="entry name" value="6PGD_dom2"/>
</dbReference>
<evidence type="ECO:0000313" key="5">
    <source>
        <dbReference type="EMBL" id="BDR91558.1"/>
    </source>
</evidence>
<dbReference type="PANTHER" id="PTHR22981">
    <property type="entry name" value="3-HYDROXYISOBUTYRATE DEHYDROGENASE-RELATED"/>
    <property type="match status" value="1"/>
</dbReference>
<dbReference type="SUPFAM" id="SSF51735">
    <property type="entry name" value="NAD(P)-binding Rossmann-fold domains"/>
    <property type="match status" value="1"/>
</dbReference>
<dbReference type="InterPro" id="IPR036291">
    <property type="entry name" value="NAD(P)-bd_dom_sf"/>
</dbReference>
<dbReference type="InterPro" id="IPR006115">
    <property type="entry name" value="6PGDH_NADP-bd"/>
</dbReference>
<dbReference type="EMBL" id="AP026830">
    <property type="protein sequence ID" value="BDR91558.1"/>
    <property type="molecule type" value="Genomic_DNA"/>
</dbReference>
<accession>A0ABM8BKR3</accession>
<dbReference type="InterPro" id="IPR008927">
    <property type="entry name" value="6-PGluconate_DH-like_C_sf"/>
</dbReference>
<evidence type="ECO:0000313" key="6">
    <source>
        <dbReference type="Proteomes" id="UP001060771"/>
    </source>
</evidence>
<feature type="domain" description="6-phosphogluconate dehydrogenase NADP-binding" evidence="3">
    <location>
        <begin position="4"/>
        <end position="150"/>
    </location>
</feature>
<protein>
    <submittedName>
        <fullName evidence="5">2-hydroxy-3-oxopropionate reductase</fullName>
    </submittedName>
</protein>
<dbReference type="Pfam" id="PF14833">
    <property type="entry name" value="NAD_binding_11"/>
    <property type="match status" value="1"/>
</dbReference>
<dbReference type="PIRSF" id="PIRSF000103">
    <property type="entry name" value="HIBADH"/>
    <property type="match status" value="1"/>
</dbReference>
<proteinExistence type="predicted"/>
<name>A0ABM8BKR3_9CREN</name>
<dbReference type="SUPFAM" id="SSF48179">
    <property type="entry name" value="6-phosphogluconate dehydrogenase C-terminal domain-like"/>
    <property type="match status" value="1"/>
</dbReference>
<dbReference type="InterPro" id="IPR015815">
    <property type="entry name" value="HIBADH-related"/>
</dbReference>
<dbReference type="Pfam" id="PF03446">
    <property type="entry name" value="NAD_binding_2"/>
    <property type="match status" value="1"/>
</dbReference>
<dbReference type="Gene3D" id="3.40.50.720">
    <property type="entry name" value="NAD(P)-binding Rossmann-like Domain"/>
    <property type="match status" value="1"/>
</dbReference>
<feature type="domain" description="3-hydroxyisobutyrate dehydrogenase-like NAD-binding" evidence="4">
    <location>
        <begin position="158"/>
        <end position="274"/>
    </location>
</feature>
<evidence type="ECO:0000259" key="3">
    <source>
        <dbReference type="Pfam" id="PF03446"/>
    </source>
</evidence>
<dbReference type="Proteomes" id="UP001060771">
    <property type="component" value="Chromosome"/>
</dbReference>
<dbReference type="InterPro" id="IPR002204">
    <property type="entry name" value="3-OH-isobutyrate_DH-rel_CS"/>
</dbReference>
<keyword evidence="1" id="KW-0560">Oxidoreductase</keyword>
<dbReference type="GeneID" id="76206206"/>
<gene>
    <name evidence="5" type="primary">garR</name>
    <name evidence="5" type="ORF">Vsou_06510</name>
</gene>
<dbReference type="PANTHER" id="PTHR22981:SF7">
    <property type="entry name" value="3-HYDROXYISOBUTYRATE DEHYDROGENASE, MITOCHONDRIAL"/>
    <property type="match status" value="1"/>
</dbReference>
<organism evidence="5 6">
    <name type="scientific">Vulcanisaeta souniana JCM 11219</name>
    <dbReference type="NCBI Taxonomy" id="1293586"/>
    <lineage>
        <taxon>Archaea</taxon>
        <taxon>Thermoproteota</taxon>
        <taxon>Thermoprotei</taxon>
        <taxon>Thermoproteales</taxon>
        <taxon>Thermoproteaceae</taxon>
        <taxon>Vulcanisaeta</taxon>
    </lineage>
</organism>
<evidence type="ECO:0000256" key="2">
    <source>
        <dbReference type="ARBA" id="ARBA00023027"/>
    </source>
</evidence>